<dbReference type="Gene3D" id="3.40.50.720">
    <property type="entry name" value="NAD(P)-binding Rossmann-like Domain"/>
    <property type="match status" value="1"/>
</dbReference>
<evidence type="ECO:0000313" key="2">
    <source>
        <dbReference type="EMBL" id="WTP88607.1"/>
    </source>
</evidence>
<dbReference type="PANTHER" id="PTHR43245">
    <property type="entry name" value="BIFUNCTIONAL POLYMYXIN RESISTANCE PROTEIN ARNA"/>
    <property type="match status" value="1"/>
</dbReference>
<protein>
    <submittedName>
        <fullName evidence="2">NAD-dependent epimerase/dehydratase family protein</fullName>
    </submittedName>
</protein>
<dbReference type="InterPro" id="IPR001509">
    <property type="entry name" value="Epimerase_deHydtase"/>
</dbReference>
<proteinExistence type="predicted"/>
<reference evidence="2" key="1">
    <citation type="submission" date="2022-10" db="EMBL/GenBank/DDBJ databases">
        <title>The complete genomes of actinobacterial strains from the NBC collection.</title>
        <authorList>
            <person name="Joergensen T.S."/>
            <person name="Alvarez Arevalo M."/>
            <person name="Sterndorff E.B."/>
            <person name="Faurdal D."/>
            <person name="Vuksanovic O."/>
            <person name="Mourched A.-S."/>
            <person name="Charusanti P."/>
            <person name="Shaw S."/>
            <person name="Blin K."/>
            <person name="Weber T."/>
        </authorList>
    </citation>
    <scope>NUCLEOTIDE SEQUENCE</scope>
    <source>
        <strain evidence="2">NBC 00180</strain>
    </source>
</reference>
<dbReference type="InterPro" id="IPR036291">
    <property type="entry name" value="NAD(P)-bd_dom_sf"/>
</dbReference>
<dbReference type="Pfam" id="PF01370">
    <property type="entry name" value="Epimerase"/>
    <property type="match status" value="1"/>
</dbReference>
<gene>
    <name evidence="2" type="ORF">OG477_26085</name>
</gene>
<dbReference type="SUPFAM" id="SSF51735">
    <property type="entry name" value="NAD(P)-binding Rossmann-fold domains"/>
    <property type="match status" value="1"/>
</dbReference>
<organism evidence="2">
    <name type="scientific">Streptomyces sp. NBC_00180</name>
    <dbReference type="NCBI Taxonomy" id="2903632"/>
    <lineage>
        <taxon>Bacteria</taxon>
        <taxon>Bacillati</taxon>
        <taxon>Actinomycetota</taxon>
        <taxon>Actinomycetes</taxon>
        <taxon>Kitasatosporales</taxon>
        <taxon>Streptomycetaceae</taxon>
        <taxon>Streptomyces</taxon>
    </lineage>
</organism>
<dbReference type="InterPro" id="IPR050177">
    <property type="entry name" value="Lipid_A_modif_metabolic_enz"/>
</dbReference>
<dbReference type="EMBL" id="CP108140">
    <property type="protein sequence ID" value="WTP88607.1"/>
    <property type="molecule type" value="Genomic_DNA"/>
</dbReference>
<name>A0AAU1I0M4_9ACTN</name>
<dbReference type="PANTHER" id="PTHR43245:SF52">
    <property type="entry name" value="NAD-DEPENDENT EPIMERASE_DEHYDRATASE"/>
    <property type="match status" value="1"/>
</dbReference>
<dbReference type="AlphaFoldDB" id="A0AAU1I0M4"/>
<sequence length="318" mass="33015">MSPRILVTGGSGFIGSHVVTALREAQRDTPDPVRLLLRDPASLPTDGGGADGGRAADVVRADLADAPSLRGVCDGVDVVLHCASHIGDDIPLTEAVNDHGTRALVEEATRAGVSRVVYVSTAAVYGRGPFTGALPRELPLAPASPTSRARAAAERYVLDAGGVVLRPHLVLGAGDRWVVPGLVGLMGLLSAGLKGGAARHSVVDVRALGRAVVAAGLSARDLAGVHHVNHPDPVACSELLDTVADRLAPHLPGVPVDIDEARARLAGQPRALHHLDMLAVDHWFADDGFWAGAGVEPGAGFAQGMAEQASWYRRFLDR</sequence>
<evidence type="ECO:0000259" key="1">
    <source>
        <dbReference type="Pfam" id="PF01370"/>
    </source>
</evidence>
<feature type="domain" description="NAD-dependent epimerase/dehydratase" evidence="1">
    <location>
        <begin position="5"/>
        <end position="178"/>
    </location>
</feature>
<accession>A0AAU1I0M4</accession>